<evidence type="ECO:0000313" key="2">
    <source>
        <dbReference type="Proteomes" id="UP001202117"/>
    </source>
</evidence>
<evidence type="ECO:0000313" key="1">
    <source>
        <dbReference type="EMBL" id="MCH4562516.1"/>
    </source>
</evidence>
<sequence>MCLSGLGSGPYFAALPKAQKWREALAVHPSVREADAPGYNDRLRRFMQNKGGVLAQLDEVAV</sequence>
<organism evidence="1 2">
    <name type="scientific">Halomonas flagellata</name>
    <dbReference type="NCBI Taxonomy" id="2920385"/>
    <lineage>
        <taxon>Bacteria</taxon>
        <taxon>Pseudomonadati</taxon>
        <taxon>Pseudomonadota</taxon>
        <taxon>Gammaproteobacteria</taxon>
        <taxon>Oceanospirillales</taxon>
        <taxon>Halomonadaceae</taxon>
        <taxon>Halomonas</taxon>
    </lineage>
</organism>
<gene>
    <name evidence="1" type="ORF">MKP05_05120</name>
</gene>
<accession>A0ABS9RRS5</accession>
<keyword evidence="2" id="KW-1185">Reference proteome</keyword>
<dbReference type="Proteomes" id="UP001202117">
    <property type="component" value="Unassembled WGS sequence"/>
</dbReference>
<comment type="caution">
    <text evidence="1">The sequence shown here is derived from an EMBL/GenBank/DDBJ whole genome shotgun (WGS) entry which is preliminary data.</text>
</comment>
<dbReference type="EMBL" id="JAKVPY010000005">
    <property type="protein sequence ID" value="MCH4562516.1"/>
    <property type="molecule type" value="Genomic_DNA"/>
</dbReference>
<name>A0ABS9RRS5_9GAMM</name>
<reference evidence="1 2" key="1">
    <citation type="submission" date="2022-02" db="EMBL/GenBank/DDBJ databases">
        <title>Halomonas fukangensis sp. nov., a halophilic bacterium isolated from a bulk soil of Kalidium foliatum at Fukang.</title>
        <authorList>
            <person name="Huang Y."/>
        </authorList>
    </citation>
    <scope>NUCLEOTIDE SEQUENCE [LARGE SCALE GENOMIC DNA]</scope>
    <source>
        <strain evidence="1 2">EGI 63088</strain>
    </source>
</reference>
<dbReference type="RefSeq" id="WP_240567466.1">
    <property type="nucleotide sequence ID" value="NZ_JAKVPY010000005.1"/>
</dbReference>
<proteinExistence type="predicted"/>
<protein>
    <submittedName>
        <fullName evidence="1">Uncharacterized protein</fullName>
    </submittedName>
</protein>